<dbReference type="InterPro" id="IPR038153">
    <property type="entry name" value="EvaA-like_sf"/>
</dbReference>
<feature type="binding site" description="from pocket B" evidence="1">
    <location>
        <position position="368"/>
    </location>
    <ligand>
        <name>dTDP-4-dehydro-6-deoxy-alpha-D-glucose</name>
        <dbReference type="ChEBI" id="CHEBI:57649"/>
        <label>2</label>
    </ligand>
</feature>
<feature type="binding site" description="from pocket B" evidence="1">
    <location>
        <begin position="389"/>
        <end position="390"/>
    </location>
    <ligand>
        <name>dTDP-4-dehydro-6-deoxy-alpha-D-glucose</name>
        <dbReference type="ChEBI" id="CHEBI:57649"/>
        <label>2</label>
    </ligand>
</feature>
<protein>
    <submittedName>
        <fullName evidence="3">Oxidase EvaA</fullName>
    </submittedName>
</protein>
<dbReference type="eggNOG" id="ENOG502Z8MY">
    <property type="taxonomic scope" value="Bacteria"/>
</dbReference>
<dbReference type="STRING" id="211114.SAMN04489726_6904"/>
<organism evidence="3 4">
    <name type="scientific">Allokutzneria albata</name>
    <name type="common">Kibdelosporangium albatum</name>
    <dbReference type="NCBI Taxonomy" id="211114"/>
    <lineage>
        <taxon>Bacteria</taxon>
        <taxon>Bacillati</taxon>
        <taxon>Actinomycetota</taxon>
        <taxon>Actinomycetes</taxon>
        <taxon>Pseudonocardiales</taxon>
        <taxon>Pseudonocardiaceae</taxon>
        <taxon>Allokutzneria</taxon>
    </lineage>
</organism>
<proteinExistence type="predicted"/>
<dbReference type="Proteomes" id="UP000183376">
    <property type="component" value="Chromosome I"/>
</dbReference>
<reference evidence="3 4" key="1">
    <citation type="submission" date="2016-10" db="EMBL/GenBank/DDBJ databases">
        <authorList>
            <person name="de Groot N.N."/>
        </authorList>
    </citation>
    <scope>NUCLEOTIDE SEQUENCE [LARGE SCALE GENOMIC DNA]</scope>
    <source>
        <strain evidence="3 4">DSM 44149</strain>
    </source>
</reference>
<dbReference type="Gene3D" id="3.90.79.40">
    <property type="entry name" value="EvaA sugar 2,3-dehydratase subunit"/>
    <property type="match status" value="2"/>
</dbReference>
<dbReference type="RefSeq" id="WP_231950517.1">
    <property type="nucleotide sequence ID" value="NZ_JOEF01000001.1"/>
</dbReference>
<feature type="binding site" description="from pocket B" evidence="1">
    <location>
        <position position="305"/>
    </location>
    <ligand>
        <name>dTDP-4-dehydro-6-deoxy-alpha-D-glucose</name>
        <dbReference type="ChEBI" id="CHEBI:57649"/>
        <label>2</label>
    </ligand>
</feature>
<evidence type="ECO:0000313" key="3">
    <source>
        <dbReference type="EMBL" id="SDN50358.1"/>
    </source>
</evidence>
<evidence type="ECO:0000259" key="2">
    <source>
        <dbReference type="Pfam" id="PF03559"/>
    </source>
</evidence>
<feature type="binding site" description="from pocket B" evidence="1">
    <location>
        <begin position="384"/>
        <end position="386"/>
    </location>
    <ligand>
        <name>dTDP-4-dehydro-6-deoxy-alpha-D-glucose</name>
        <dbReference type="ChEBI" id="CHEBI:57649"/>
        <label>2</label>
    </ligand>
</feature>
<dbReference type="Pfam" id="PF03559">
    <property type="entry name" value="Hexose_dehydrat"/>
    <property type="match status" value="2"/>
</dbReference>
<feature type="binding site" description="from pocket A" evidence="1">
    <location>
        <position position="231"/>
    </location>
    <ligand>
        <name>dTDP-4-dehydro-6-deoxy-alpha-D-glucose</name>
        <dbReference type="ChEBI" id="CHEBI:57649"/>
        <label>1</label>
    </ligand>
</feature>
<gene>
    <name evidence="3" type="ORF">SAMN04489726_6904</name>
</gene>
<feature type="binding site" description="from pocket A" evidence="1">
    <location>
        <position position="65"/>
    </location>
    <ligand>
        <name>dTDP-4-dehydro-6-deoxy-alpha-D-glucose</name>
        <dbReference type="ChEBI" id="CHEBI:57649"/>
        <label>1</label>
    </ligand>
</feature>
<feature type="domain" description="dTDP-4-dehydro-6-deoxy-alpha-D-glucopyranose 2,3-dehydratase" evidence="2">
    <location>
        <begin position="38"/>
        <end position="239"/>
    </location>
</feature>
<sequence length="489" mass="54854">MTETSTHSAVPLRTADATIALRIAESALTVDGRTSLTDFRAWFTDCGTRNYTEVDRVPLDRLANWSADPVTGNIGHASGKFFVVEGLEITRPGHWVEHWEQPIINQPEIGILGIVVKEFDGVLHCLMQGKVEPGNCNGVQLSPTVQATRSNYTRVHKGKPVPYLDYFMDTKRHKVIADVLQSEQGSWFFQKRNRNMVVEVTEDVELLEDFCWLTLGQLHQLLREDDLVNMDARTVLSCLPFSGTDLATLLPATDRDAFTTSIMRSCTESEGAVHTTDEILSWITGARTRHDITANRVPLKGIDQWKHTDAGISHVTGRFFNVIGVDVRAGGREVLQWSQPMLEPSGDGLSAFLVKQFGGVLHALVHARVEPGYLDVVELAPTVQCTVDNYMHMPPSDRLPFLDALRTAPAERIRYDTMLSEEGGRFYHARTRYLVVETEEEVDLDDHPDHRWLPLHQLVGLLRHSHYVNVQARSLVACMHSLFGTRTAG</sequence>
<dbReference type="EMBL" id="LT629701">
    <property type="protein sequence ID" value="SDN50358.1"/>
    <property type="molecule type" value="Genomic_DNA"/>
</dbReference>
<feature type="binding site" description="from pocket A" evidence="1">
    <location>
        <begin position="422"/>
        <end position="425"/>
    </location>
    <ligand>
        <name>dTDP-4-dehydro-6-deoxy-alpha-D-glucose</name>
        <dbReference type="ChEBI" id="CHEBI:57649"/>
        <label>1</label>
    </ligand>
</feature>
<dbReference type="AlphaFoldDB" id="A0A1H0BXG0"/>
<dbReference type="InterPro" id="IPR005212">
    <property type="entry name" value="EvaA-like"/>
</dbReference>
<name>A0A1H0BXG0_ALLAB</name>
<accession>A0A1H0BXG0</accession>
<dbReference type="GO" id="GO:0016829">
    <property type="term" value="F:lyase activity"/>
    <property type="evidence" value="ECO:0007669"/>
    <property type="project" value="InterPro"/>
</dbReference>
<feature type="binding site" description="from pocket A" evidence="1">
    <location>
        <begin position="148"/>
        <end position="152"/>
    </location>
    <ligand>
        <name>dTDP-4-dehydro-6-deoxy-alpha-D-glucose</name>
        <dbReference type="ChEBI" id="CHEBI:57649"/>
        <label>1</label>
    </ligand>
</feature>
<evidence type="ECO:0000256" key="1">
    <source>
        <dbReference type="PIRSR" id="PIRSR605212-50"/>
    </source>
</evidence>
<keyword evidence="4" id="KW-1185">Reference proteome</keyword>
<evidence type="ECO:0000313" key="4">
    <source>
        <dbReference type="Proteomes" id="UP000183376"/>
    </source>
</evidence>
<feature type="binding site" description="from pocket B" evidence="1">
    <location>
        <position position="186"/>
    </location>
    <ligand>
        <name>dTDP-4-dehydro-6-deoxy-alpha-D-glucose</name>
        <dbReference type="ChEBI" id="CHEBI:57649"/>
        <label>2</label>
    </ligand>
</feature>
<feature type="domain" description="dTDP-4-dehydro-6-deoxy-alpha-D-glucopyranose 2,3-dehydratase" evidence="2">
    <location>
        <begin position="277"/>
        <end position="479"/>
    </location>
</feature>